<keyword evidence="7" id="KW-1185">Reference proteome</keyword>
<comment type="caution">
    <text evidence="6">The sequence shown here is derived from an EMBL/GenBank/DDBJ whole genome shotgun (WGS) entry which is preliminary data.</text>
</comment>
<dbReference type="Proteomes" id="UP000014113">
    <property type="component" value="Unassembled WGS sequence"/>
</dbReference>
<dbReference type="CDD" id="cd01092">
    <property type="entry name" value="APP-like"/>
    <property type="match status" value="1"/>
</dbReference>
<dbReference type="RefSeq" id="WP_016182365.1">
    <property type="nucleotide sequence ID" value="NZ_JXKI01000002.1"/>
</dbReference>
<dbReference type="STRING" id="1121865.OMW_00198"/>
<dbReference type="InterPro" id="IPR029149">
    <property type="entry name" value="Creatin/AminoP/Spt16_N"/>
</dbReference>
<dbReference type="InterPro" id="IPR000994">
    <property type="entry name" value="Pept_M24"/>
</dbReference>
<dbReference type="PATRIC" id="fig|1121865.3.peg.190"/>
<evidence type="ECO:0000256" key="3">
    <source>
        <dbReference type="ARBA" id="ARBA00023211"/>
    </source>
</evidence>
<feature type="domain" description="Creatinase N-terminal" evidence="5">
    <location>
        <begin position="6"/>
        <end position="137"/>
    </location>
</feature>
<evidence type="ECO:0000259" key="5">
    <source>
        <dbReference type="Pfam" id="PF01321"/>
    </source>
</evidence>
<comment type="cofactor">
    <cofactor evidence="1">
        <name>Mn(2+)</name>
        <dbReference type="ChEBI" id="CHEBI:29035"/>
    </cofactor>
</comment>
<feature type="domain" description="Peptidase M24" evidence="4">
    <location>
        <begin position="149"/>
        <end position="350"/>
    </location>
</feature>
<dbReference type="EMBL" id="ASWJ01000004">
    <property type="protein sequence ID" value="EOW84302.1"/>
    <property type="molecule type" value="Genomic_DNA"/>
</dbReference>
<gene>
    <name evidence="6" type="ORF">I568_00796</name>
</gene>
<sequence length="367" mass="40805">MNIKKIKELQQWMKEAQVDLSYVSHPSSIAYLSGFESDPHERVLALFIPCDKDPFLFTPAMEVASAKASGFSFDVIGYQDTQDPWQIIIQEITNRYSIPQRMALEKNALVVDRFERLTQAFTNTDFTADITNVLQKMQLIKTTDELDTLLEAGNWADVAFEIGFQALKENISEQEVVAEIEYQLKRRGVAKMSFDTLVLFGENAANPHGTPGALSLQANQLALFDLGVIWKGYCSDATRTVAFKEPTQQQITVYETVLKAQQAAQAAVKPGISAQELDQIARDIITEAGFGPYFTHRLGHGIGTTVHEYPSIVAGNDLRIEEGMCFSIEPGIYIPNEVGVRIEDCVYVTKDGCIPLTKTPKALQVLA</sequence>
<keyword evidence="3" id="KW-0464">Manganese</keyword>
<protein>
    <submittedName>
        <fullName evidence="6">Xaa-Pro dipeptidase</fullName>
    </submittedName>
</protein>
<comment type="similarity">
    <text evidence="2">Belongs to the peptidase M24B family.</text>
</comment>
<dbReference type="eggNOG" id="COG0006">
    <property type="taxonomic scope" value="Bacteria"/>
</dbReference>
<evidence type="ECO:0000256" key="1">
    <source>
        <dbReference type="ARBA" id="ARBA00001936"/>
    </source>
</evidence>
<dbReference type="SUPFAM" id="SSF53092">
    <property type="entry name" value="Creatinase/prolidase N-terminal domain"/>
    <property type="match status" value="1"/>
</dbReference>
<proteinExistence type="inferred from homology"/>
<dbReference type="Pfam" id="PF01321">
    <property type="entry name" value="Creatinase_N"/>
    <property type="match status" value="1"/>
</dbReference>
<name>S1N5Q0_9ENTE</name>
<accession>S1N5Q0</accession>
<evidence type="ECO:0000256" key="2">
    <source>
        <dbReference type="ARBA" id="ARBA00008766"/>
    </source>
</evidence>
<evidence type="ECO:0000259" key="4">
    <source>
        <dbReference type="Pfam" id="PF00557"/>
    </source>
</evidence>
<evidence type="ECO:0000313" key="6">
    <source>
        <dbReference type="EMBL" id="EOW84302.1"/>
    </source>
</evidence>
<dbReference type="Gene3D" id="3.90.230.10">
    <property type="entry name" value="Creatinase/methionine aminopeptidase superfamily"/>
    <property type="match status" value="1"/>
</dbReference>
<dbReference type="OrthoDB" id="9806388at2"/>
<evidence type="ECO:0000313" key="7">
    <source>
        <dbReference type="Proteomes" id="UP000014113"/>
    </source>
</evidence>
<dbReference type="InterPro" id="IPR050659">
    <property type="entry name" value="Peptidase_M24B"/>
</dbReference>
<dbReference type="InterPro" id="IPR036005">
    <property type="entry name" value="Creatinase/aminopeptidase-like"/>
</dbReference>
<dbReference type="PANTHER" id="PTHR46112:SF10">
    <property type="entry name" value="DIPEPTIDASE YKVY-RELATED"/>
    <property type="match status" value="1"/>
</dbReference>
<dbReference type="AlphaFoldDB" id="S1N5Q0"/>
<dbReference type="PANTHER" id="PTHR46112">
    <property type="entry name" value="AMINOPEPTIDASE"/>
    <property type="match status" value="1"/>
</dbReference>
<dbReference type="SUPFAM" id="SSF55920">
    <property type="entry name" value="Creatinase/aminopeptidase"/>
    <property type="match status" value="1"/>
</dbReference>
<organism evidence="6 7">
    <name type="scientific">Enterococcus columbae DSM 7374 = ATCC 51263</name>
    <dbReference type="NCBI Taxonomy" id="1121865"/>
    <lineage>
        <taxon>Bacteria</taxon>
        <taxon>Bacillati</taxon>
        <taxon>Bacillota</taxon>
        <taxon>Bacilli</taxon>
        <taxon>Lactobacillales</taxon>
        <taxon>Enterococcaceae</taxon>
        <taxon>Enterococcus</taxon>
    </lineage>
</organism>
<reference evidence="6 7" key="1">
    <citation type="submission" date="2013-03" db="EMBL/GenBank/DDBJ databases">
        <title>The Genome Sequence of Enterococcus columbae ATCC_51263 (PacBio/Illumina hybrid assembly).</title>
        <authorList>
            <consortium name="The Broad Institute Genomics Platform"/>
            <consortium name="The Broad Institute Genome Sequencing Center for Infectious Disease"/>
            <person name="Earl A."/>
            <person name="Russ C."/>
            <person name="Gilmore M."/>
            <person name="Surin D."/>
            <person name="Walker B."/>
            <person name="Young S."/>
            <person name="Zeng Q."/>
            <person name="Gargeya S."/>
            <person name="Fitzgerald M."/>
            <person name="Haas B."/>
            <person name="Abouelleil A."/>
            <person name="Allen A.W."/>
            <person name="Alvarado L."/>
            <person name="Arachchi H.M."/>
            <person name="Berlin A.M."/>
            <person name="Chapman S.B."/>
            <person name="Gainer-Dewar J."/>
            <person name="Goldberg J."/>
            <person name="Griggs A."/>
            <person name="Gujja S."/>
            <person name="Hansen M."/>
            <person name="Howarth C."/>
            <person name="Imamovic A."/>
            <person name="Ireland A."/>
            <person name="Larimer J."/>
            <person name="McCowan C."/>
            <person name="Murphy C."/>
            <person name="Pearson M."/>
            <person name="Poon T.W."/>
            <person name="Priest M."/>
            <person name="Roberts A."/>
            <person name="Saif S."/>
            <person name="Shea T."/>
            <person name="Sisk P."/>
            <person name="Sykes S."/>
            <person name="Wortman J."/>
            <person name="Nusbaum C."/>
            <person name="Birren B."/>
        </authorList>
    </citation>
    <scope>NUCLEOTIDE SEQUENCE [LARGE SCALE GENOMIC DNA]</scope>
    <source>
        <strain evidence="6 7">ATCC 51263</strain>
    </source>
</reference>
<dbReference type="Pfam" id="PF00557">
    <property type="entry name" value="Peptidase_M24"/>
    <property type="match status" value="1"/>
</dbReference>
<dbReference type="InterPro" id="IPR000587">
    <property type="entry name" value="Creatinase_N"/>
</dbReference>
<dbReference type="Gene3D" id="3.40.350.10">
    <property type="entry name" value="Creatinase/prolidase N-terminal domain"/>
    <property type="match status" value="1"/>
</dbReference>